<proteinExistence type="predicted"/>
<dbReference type="RefSeq" id="WP_095499719.1">
    <property type="nucleotide sequence ID" value="NZ_BSPO01000001.1"/>
</dbReference>
<accession>A0AA37WW84</accession>
<dbReference type="PANTHER" id="PTHR14119">
    <property type="entry name" value="HYDROLASE"/>
    <property type="match status" value="1"/>
</dbReference>
<gene>
    <name evidence="2" type="ORF">GCM10007894_00010</name>
</gene>
<dbReference type="InterPro" id="IPR036380">
    <property type="entry name" value="Isochorismatase-like_sf"/>
</dbReference>
<protein>
    <submittedName>
        <fullName evidence="2">Hydrolase</fullName>
    </submittedName>
</protein>
<keyword evidence="3" id="KW-1185">Reference proteome</keyword>
<evidence type="ECO:0000313" key="2">
    <source>
        <dbReference type="EMBL" id="GLS82024.1"/>
    </source>
</evidence>
<dbReference type="Pfam" id="PF00857">
    <property type="entry name" value="Isochorismatase"/>
    <property type="match status" value="1"/>
</dbReference>
<comment type="caution">
    <text evidence="2">The sequence shown here is derived from an EMBL/GenBank/DDBJ whole genome shotgun (WGS) entry which is preliminary data.</text>
</comment>
<dbReference type="Gene3D" id="3.40.50.850">
    <property type="entry name" value="Isochorismatase-like"/>
    <property type="match status" value="1"/>
</dbReference>
<dbReference type="GO" id="GO:0016787">
    <property type="term" value="F:hydrolase activity"/>
    <property type="evidence" value="ECO:0007669"/>
    <property type="project" value="UniProtKB-KW"/>
</dbReference>
<dbReference type="AlphaFoldDB" id="A0AA37WW84"/>
<feature type="domain" description="Isochorismatase-like" evidence="1">
    <location>
        <begin position="10"/>
        <end position="157"/>
    </location>
</feature>
<name>A0AA37WW84_9GAMM</name>
<organism evidence="2 3">
    <name type="scientific">Paraferrimonas haliotis</name>
    <dbReference type="NCBI Taxonomy" id="2013866"/>
    <lineage>
        <taxon>Bacteria</taxon>
        <taxon>Pseudomonadati</taxon>
        <taxon>Pseudomonadota</taxon>
        <taxon>Gammaproteobacteria</taxon>
        <taxon>Alteromonadales</taxon>
        <taxon>Ferrimonadaceae</taxon>
        <taxon>Paraferrimonas</taxon>
    </lineage>
</organism>
<dbReference type="SUPFAM" id="SSF52499">
    <property type="entry name" value="Isochorismatase-like hydrolases"/>
    <property type="match status" value="1"/>
</dbReference>
<keyword evidence="2" id="KW-0378">Hydrolase</keyword>
<dbReference type="InterPro" id="IPR050993">
    <property type="entry name" value="Isochorismatase_domain"/>
</dbReference>
<dbReference type="InterPro" id="IPR000868">
    <property type="entry name" value="Isochorismatase-like_dom"/>
</dbReference>
<evidence type="ECO:0000259" key="1">
    <source>
        <dbReference type="Pfam" id="PF00857"/>
    </source>
</evidence>
<evidence type="ECO:0000313" key="3">
    <source>
        <dbReference type="Proteomes" id="UP001157439"/>
    </source>
</evidence>
<reference evidence="2 3" key="1">
    <citation type="journal article" date="2014" name="Int. J. Syst. Evol. Microbiol.">
        <title>Complete genome sequence of Corynebacterium casei LMG S-19264T (=DSM 44701T), isolated from a smear-ripened cheese.</title>
        <authorList>
            <consortium name="US DOE Joint Genome Institute (JGI-PGF)"/>
            <person name="Walter F."/>
            <person name="Albersmeier A."/>
            <person name="Kalinowski J."/>
            <person name="Ruckert C."/>
        </authorList>
    </citation>
    <scope>NUCLEOTIDE SEQUENCE [LARGE SCALE GENOMIC DNA]</scope>
    <source>
        <strain evidence="2 3">NBRC 112785</strain>
    </source>
</reference>
<dbReference type="EMBL" id="BSPO01000001">
    <property type="protein sequence ID" value="GLS82024.1"/>
    <property type="molecule type" value="Genomic_DNA"/>
</dbReference>
<sequence length="180" mass="19829">MKLDKRKCGVVLIDVQGKLAQIVDHSDKVIDNCAKMVKIANLLELPVFWIEQLPEKLGNTHEKIASELTGNVPIVKNTFSCFGSTDFVQQLKEVGCSQVLVMGIEAHICVYQSVQDMLNYGLDVHVLTDAISSRIAQNKVAAIAQMDKLGVNQTCVEMALFDMLPNAQGELFKAALKIIK</sequence>
<dbReference type="Proteomes" id="UP001157439">
    <property type="component" value="Unassembled WGS sequence"/>
</dbReference>
<dbReference type="PANTHER" id="PTHR14119:SF3">
    <property type="entry name" value="ISOCHORISMATASE DOMAIN-CONTAINING PROTEIN 2"/>
    <property type="match status" value="1"/>
</dbReference>